<sequence>MTRCKWFVVFIMPFLMYWPLLAQDKTEHSEMQQEIREMKQEIKELEAEIAEARVNDPDEVPELEKELASLKKIVASFEGMAGMNSKPVESVKKEAITSTPPRSSPVVTIDLKQPVTAPRIGEYNDRLLWYSGKRINDSTLVTTSSMVVQYQRTKKRVVAQPDKKSDPFEPLIRELEMAQEKEDELVEKFDKMKNGFMYYPELEKTIERYDDLNQQYGEIVNNVIDLPETPADGVGKFAISQPASDNPGANGPEENRAKSFLEETMEKAKRMFEALPPVEDFPPPPETDFSMCAACDGKLKEQERLAFEAWEEKFLGKEREILSFVLGAERQMSLLGVETENESVLGTKLFEDLSLRIDKKIKLLIATYGKKIEYIQTVNRMYLTHERQKALLGIEDNSSDLSSQIISLDKLYRDYFKEQKGLRNHDFVLNIQSHLSLERQKAILGIESPPGQNGLGEIFDEVENYNRFALTLDLDFDYLQTDDEEELELRATGVMATEKKTYTRLIPNECSYRMVKYDVDFMNTDHIVVAIPIKVISGTKTIRNDDDEEVTFAYSGPERYLLNFPEFKLDFCKGQATDSIVFMPLFGDSDYQIAKDLHKVYKGEMLPLANYMFIRPDKMEDNLDKGMDLAAMIMTTLGGYQSVKIGSTREKLKNQYEAKKKQDSYRKDINELTSPGKTVFIFDAQVGKQVIANLYKDVKYRIDENTELVKGLIQIKVEHVPME</sequence>
<name>A0A6P0UEH0_9FLAO</name>
<evidence type="ECO:0000256" key="1">
    <source>
        <dbReference type="SAM" id="Coils"/>
    </source>
</evidence>
<reference evidence="2 3" key="1">
    <citation type="submission" date="2020-01" db="EMBL/GenBank/DDBJ databases">
        <title>Muriicola jejuensis KCTC 22299.</title>
        <authorList>
            <person name="Wang G."/>
        </authorList>
    </citation>
    <scope>NUCLEOTIDE SEQUENCE [LARGE SCALE GENOMIC DNA]</scope>
    <source>
        <strain evidence="2 3">KCTC 22299</strain>
    </source>
</reference>
<protein>
    <submittedName>
        <fullName evidence="2">Uncharacterized protein</fullName>
    </submittedName>
</protein>
<dbReference type="AlphaFoldDB" id="A0A6P0UEH0"/>
<keyword evidence="1" id="KW-0175">Coiled coil</keyword>
<dbReference type="RefSeq" id="WP_163693454.1">
    <property type="nucleotide sequence ID" value="NZ_FXTW01000004.1"/>
</dbReference>
<organism evidence="2 3">
    <name type="scientific">Muriicola jejuensis</name>
    <dbReference type="NCBI Taxonomy" id="504488"/>
    <lineage>
        <taxon>Bacteria</taxon>
        <taxon>Pseudomonadati</taxon>
        <taxon>Bacteroidota</taxon>
        <taxon>Flavobacteriia</taxon>
        <taxon>Flavobacteriales</taxon>
        <taxon>Flavobacteriaceae</taxon>
        <taxon>Muriicola</taxon>
    </lineage>
</organism>
<keyword evidence="3" id="KW-1185">Reference proteome</keyword>
<evidence type="ECO:0000313" key="3">
    <source>
        <dbReference type="Proteomes" id="UP000468443"/>
    </source>
</evidence>
<dbReference type="Gene3D" id="6.10.140.1950">
    <property type="match status" value="1"/>
</dbReference>
<comment type="caution">
    <text evidence="2">The sequence shown here is derived from an EMBL/GenBank/DDBJ whole genome shotgun (WGS) entry which is preliminary data.</text>
</comment>
<feature type="coiled-coil region" evidence="1">
    <location>
        <begin position="21"/>
        <end position="55"/>
    </location>
</feature>
<dbReference type="Proteomes" id="UP000468443">
    <property type="component" value="Unassembled WGS sequence"/>
</dbReference>
<proteinExistence type="predicted"/>
<accession>A0A6P0UEH0</accession>
<dbReference type="EMBL" id="JAABOP010000003">
    <property type="protein sequence ID" value="NER11022.1"/>
    <property type="molecule type" value="Genomic_DNA"/>
</dbReference>
<evidence type="ECO:0000313" key="2">
    <source>
        <dbReference type="EMBL" id="NER11022.1"/>
    </source>
</evidence>
<gene>
    <name evidence="2" type="ORF">GWK09_10875</name>
</gene>